<keyword evidence="4" id="KW-1185">Reference proteome</keyword>
<comment type="caution">
    <text evidence="3">The sequence shown here is derived from an EMBL/GenBank/DDBJ whole genome shotgun (WGS) entry which is preliminary data.</text>
</comment>
<feature type="domain" description="Thioesterase" evidence="2">
    <location>
        <begin position="15"/>
        <end position="70"/>
    </location>
</feature>
<keyword evidence="1" id="KW-0812">Transmembrane</keyword>
<gene>
    <name evidence="3" type="ORF">Hsar01_00305</name>
</gene>
<reference evidence="3 4" key="1">
    <citation type="submission" date="2024-02" db="EMBL/GenBank/DDBJ databases">
        <title>Haloferula sargassicola NBRC 104335.</title>
        <authorList>
            <person name="Ichikawa N."/>
            <person name="Katano-Makiyama Y."/>
            <person name="Hidaka K."/>
        </authorList>
    </citation>
    <scope>NUCLEOTIDE SEQUENCE [LARGE SCALE GENOMIC DNA]</scope>
    <source>
        <strain evidence="3 4">NBRC 104335</strain>
    </source>
</reference>
<dbReference type="Gene3D" id="3.10.129.10">
    <property type="entry name" value="Hotdog Thioesterase"/>
    <property type="match status" value="1"/>
</dbReference>
<dbReference type="InterPro" id="IPR006683">
    <property type="entry name" value="Thioestr_dom"/>
</dbReference>
<accession>A0ABP9UP69</accession>
<evidence type="ECO:0000313" key="3">
    <source>
        <dbReference type="EMBL" id="GAA5481099.1"/>
    </source>
</evidence>
<protein>
    <recommendedName>
        <fullName evidence="2">Thioesterase domain-containing protein</fullName>
    </recommendedName>
</protein>
<organism evidence="3 4">
    <name type="scientific">Haloferula sargassicola</name>
    <dbReference type="NCBI Taxonomy" id="490096"/>
    <lineage>
        <taxon>Bacteria</taxon>
        <taxon>Pseudomonadati</taxon>
        <taxon>Verrucomicrobiota</taxon>
        <taxon>Verrucomicrobiia</taxon>
        <taxon>Verrucomicrobiales</taxon>
        <taxon>Verrucomicrobiaceae</taxon>
        <taxon>Haloferula</taxon>
    </lineage>
</organism>
<evidence type="ECO:0000313" key="4">
    <source>
        <dbReference type="Proteomes" id="UP001476282"/>
    </source>
</evidence>
<dbReference type="CDD" id="cd03443">
    <property type="entry name" value="PaaI_thioesterase"/>
    <property type="match status" value="1"/>
</dbReference>
<dbReference type="EMBL" id="BAABRI010000001">
    <property type="protein sequence ID" value="GAA5481099.1"/>
    <property type="molecule type" value="Genomic_DNA"/>
</dbReference>
<dbReference type="Proteomes" id="UP001476282">
    <property type="component" value="Unassembled WGS sequence"/>
</dbReference>
<feature type="transmembrane region" description="Helical" evidence="1">
    <location>
        <begin position="20"/>
        <end position="42"/>
    </location>
</feature>
<evidence type="ECO:0000256" key="1">
    <source>
        <dbReference type="SAM" id="Phobius"/>
    </source>
</evidence>
<name>A0ABP9UP69_9BACT</name>
<keyword evidence="1" id="KW-0472">Membrane</keyword>
<dbReference type="Pfam" id="PF03061">
    <property type="entry name" value="4HBT"/>
    <property type="match status" value="1"/>
</dbReference>
<proteinExistence type="predicted"/>
<keyword evidence="1" id="KW-1133">Transmembrane helix</keyword>
<sequence length="106" mass="11798">MGRWHPEAKWAGYAGILHGGLVATLLDAAMVHALFSLGCHGLTADMKIRFLRQVRIDAPVEVEGWQERAKAGLHRMESSLRQDGYLCAQGSASFMEYDATHFDPRN</sequence>
<evidence type="ECO:0000259" key="2">
    <source>
        <dbReference type="Pfam" id="PF03061"/>
    </source>
</evidence>
<dbReference type="InterPro" id="IPR029069">
    <property type="entry name" value="HotDog_dom_sf"/>
</dbReference>
<dbReference type="SUPFAM" id="SSF54637">
    <property type="entry name" value="Thioesterase/thiol ester dehydrase-isomerase"/>
    <property type="match status" value="1"/>
</dbReference>